<reference evidence="3" key="2">
    <citation type="submission" date="2020-05" db="UniProtKB">
        <authorList>
            <consortium name="EnsemblMetazoa"/>
        </authorList>
    </citation>
    <scope>IDENTIFICATION</scope>
</reference>
<dbReference type="VEuPathDB" id="VectorBase:ASIC014671"/>
<evidence type="ECO:0000313" key="4">
    <source>
        <dbReference type="Proteomes" id="UP000030765"/>
    </source>
</evidence>
<dbReference type="AlphaFoldDB" id="A0A084W8T0"/>
<protein>
    <submittedName>
        <fullName evidence="2 3">Uncharacterized protein</fullName>
    </submittedName>
</protein>
<evidence type="ECO:0000313" key="3">
    <source>
        <dbReference type="EnsemblMetazoa" id="ASIC014671-PA"/>
    </source>
</evidence>
<evidence type="ECO:0000313" key="2">
    <source>
        <dbReference type="EMBL" id="KFB46624.1"/>
    </source>
</evidence>
<accession>A0A084W8T0</accession>
<feature type="region of interest" description="Disordered" evidence="1">
    <location>
        <begin position="1"/>
        <end position="48"/>
    </location>
</feature>
<sequence length="97" mass="10242">MARMLPSTRPSTPSLDWKEPHAAEATTMTGDERRPVPSRAPPEMTAKASVDRIESAICITTVAAATLACLPPGQGIIPARPGLDAEDDMSPGWTQMG</sequence>
<dbReference type="Proteomes" id="UP000030765">
    <property type="component" value="Unassembled WGS sequence"/>
</dbReference>
<gene>
    <name evidence="2" type="ORF">ZHAS_00014671</name>
</gene>
<dbReference type="EnsemblMetazoa" id="ASIC014671-RA">
    <property type="protein sequence ID" value="ASIC014671-PA"/>
    <property type="gene ID" value="ASIC014671"/>
</dbReference>
<dbReference type="EMBL" id="KE525319">
    <property type="protein sequence ID" value="KFB46624.1"/>
    <property type="molecule type" value="Genomic_DNA"/>
</dbReference>
<keyword evidence="4" id="KW-1185">Reference proteome</keyword>
<dbReference type="VEuPathDB" id="VectorBase:ASIS018408"/>
<reference evidence="2 4" key="1">
    <citation type="journal article" date="2014" name="BMC Genomics">
        <title>Genome sequence of Anopheles sinensis provides insight into genetics basis of mosquito competence for malaria parasites.</title>
        <authorList>
            <person name="Zhou D."/>
            <person name="Zhang D."/>
            <person name="Ding G."/>
            <person name="Shi L."/>
            <person name="Hou Q."/>
            <person name="Ye Y."/>
            <person name="Xu Y."/>
            <person name="Zhou H."/>
            <person name="Xiong C."/>
            <person name="Li S."/>
            <person name="Yu J."/>
            <person name="Hong S."/>
            <person name="Yu X."/>
            <person name="Zou P."/>
            <person name="Chen C."/>
            <person name="Chang X."/>
            <person name="Wang W."/>
            <person name="Lv Y."/>
            <person name="Sun Y."/>
            <person name="Ma L."/>
            <person name="Shen B."/>
            <person name="Zhu C."/>
        </authorList>
    </citation>
    <scope>NUCLEOTIDE SEQUENCE [LARGE SCALE GENOMIC DNA]</scope>
</reference>
<organism evidence="2">
    <name type="scientific">Anopheles sinensis</name>
    <name type="common">Mosquito</name>
    <dbReference type="NCBI Taxonomy" id="74873"/>
    <lineage>
        <taxon>Eukaryota</taxon>
        <taxon>Metazoa</taxon>
        <taxon>Ecdysozoa</taxon>
        <taxon>Arthropoda</taxon>
        <taxon>Hexapoda</taxon>
        <taxon>Insecta</taxon>
        <taxon>Pterygota</taxon>
        <taxon>Neoptera</taxon>
        <taxon>Endopterygota</taxon>
        <taxon>Diptera</taxon>
        <taxon>Nematocera</taxon>
        <taxon>Culicoidea</taxon>
        <taxon>Culicidae</taxon>
        <taxon>Anophelinae</taxon>
        <taxon>Anopheles</taxon>
    </lineage>
</organism>
<dbReference type="EMBL" id="ATLV01021513">
    <property type="status" value="NOT_ANNOTATED_CDS"/>
    <property type="molecule type" value="Genomic_DNA"/>
</dbReference>
<evidence type="ECO:0000256" key="1">
    <source>
        <dbReference type="SAM" id="MobiDB-lite"/>
    </source>
</evidence>
<name>A0A084W8T0_ANOSI</name>
<proteinExistence type="predicted"/>